<dbReference type="Gene3D" id="1.10.30.50">
    <property type="match status" value="1"/>
</dbReference>
<dbReference type="Pfam" id="PF13395">
    <property type="entry name" value="HNH_4"/>
    <property type="match status" value="1"/>
</dbReference>
<dbReference type="CDD" id="cd00085">
    <property type="entry name" value="HNHc"/>
    <property type="match status" value="1"/>
</dbReference>
<name>E0IAA8_9BACL</name>
<sequence length="427" mass="50444">MRKIVMSRDAERKHQLYYKKNILPKLVDSIGNSEIRDMVIKFNQLKLTTYVPVRRFVNQHAHFIGFVKNRYKLFATGRFADLEELQTLIKQKFPLINRVLRTDIKGQKQKHRYREHLNKLFGYGQFKVIELFDYFKEKALQNTGQRVYDTKVVLQEMVRLLAGVYPSQAGEIHARLLPAGPLLKVDECRQAFRKLRDLDITMDNFKQTNIFQADWNDYCFVMESELRVCPYCNRQYITPVYSDNGMMRADIDHFLPKSIYPYFSMSLYNLVPVCKSCNQSLKRDKAFTFKHLNPHEEHIGDYFTFQADVVTNEISIVANDKVDEIKEHVETFKIAPLYNYHRNQVEELIKKRIAYPDAYIKKLYDEHKDIFNSEQEVKQLIVGFIEDKSRINDEAFLKFRRDIAGQVGFLSACDEAKIAQLKALRIK</sequence>
<organism evidence="2 3">
    <name type="scientific">Paenibacillus curdlanolyticus YK9</name>
    <dbReference type="NCBI Taxonomy" id="717606"/>
    <lineage>
        <taxon>Bacteria</taxon>
        <taxon>Bacillati</taxon>
        <taxon>Bacillota</taxon>
        <taxon>Bacilli</taxon>
        <taxon>Bacillales</taxon>
        <taxon>Paenibacillaceae</taxon>
        <taxon>Paenibacillus</taxon>
    </lineage>
</organism>
<dbReference type="STRING" id="717606.PaecuDRAFT_2597"/>
<feature type="domain" description="HNH nuclease" evidence="1">
    <location>
        <begin position="229"/>
        <end position="285"/>
    </location>
</feature>
<gene>
    <name evidence="2" type="ORF">PaecuDRAFT_2597</name>
</gene>
<dbReference type="eggNOG" id="COG1403">
    <property type="taxonomic scope" value="Bacteria"/>
</dbReference>
<accession>E0IAA8</accession>
<dbReference type="RefSeq" id="WP_006038589.1">
    <property type="nucleotide sequence ID" value="NZ_AEDD01000006.1"/>
</dbReference>
<protein>
    <recommendedName>
        <fullName evidence="1">HNH nuclease domain-containing protein</fullName>
    </recommendedName>
</protein>
<dbReference type="InterPro" id="IPR003615">
    <property type="entry name" value="HNH_nuc"/>
</dbReference>
<dbReference type="AlphaFoldDB" id="E0IAA8"/>
<dbReference type="Proteomes" id="UP000005387">
    <property type="component" value="Unassembled WGS sequence"/>
</dbReference>
<evidence type="ECO:0000313" key="3">
    <source>
        <dbReference type="Proteomes" id="UP000005387"/>
    </source>
</evidence>
<dbReference type="EMBL" id="AEDD01000006">
    <property type="protein sequence ID" value="EFM10685.1"/>
    <property type="molecule type" value="Genomic_DNA"/>
</dbReference>
<evidence type="ECO:0000259" key="1">
    <source>
        <dbReference type="Pfam" id="PF13395"/>
    </source>
</evidence>
<keyword evidence="3" id="KW-1185">Reference proteome</keyword>
<proteinExistence type="predicted"/>
<dbReference type="OrthoDB" id="9816185at2"/>
<reference evidence="2 3" key="1">
    <citation type="submission" date="2010-07" db="EMBL/GenBank/DDBJ databases">
        <title>The draft genome of Paenibacillus curdlanolyticus YK9.</title>
        <authorList>
            <consortium name="US DOE Joint Genome Institute (JGI-PGF)"/>
            <person name="Lucas S."/>
            <person name="Copeland A."/>
            <person name="Lapidus A."/>
            <person name="Cheng J.-F."/>
            <person name="Bruce D."/>
            <person name="Goodwin L."/>
            <person name="Pitluck S."/>
            <person name="Land M.L."/>
            <person name="Hauser L."/>
            <person name="Chang Y.-J."/>
            <person name="Jeffries C."/>
            <person name="Anderson I.J."/>
            <person name="Johnson E."/>
            <person name="Loganathan U."/>
            <person name="Mulhopadhyay B."/>
            <person name="Kyrpides N."/>
            <person name="Woyke T.J."/>
        </authorList>
    </citation>
    <scope>NUCLEOTIDE SEQUENCE [LARGE SCALE GENOMIC DNA]</scope>
    <source>
        <strain evidence="2 3">YK9</strain>
    </source>
</reference>
<evidence type="ECO:0000313" key="2">
    <source>
        <dbReference type="EMBL" id="EFM10685.1"/>
    </source>
</evidence>